<organism evidence="1 2">
    <name type="scientific">Citrus x changshan-huyou</name>
    <dbReference type="NCBI Taxonomy" id="2935761"/>
    <lineage>
        <taxon>Eukaryota</taxon>
        <taxon>Viridiplantae</taxon>
        <taxon>Streptophyta</taxon>
        <taxon>Embryophyta</taxon>
        <taxon>Tracheophyta</taxon>
        <taxon>Spermatophyta</taxon>
        <taxon>Magnoliopsida</taxon>
        <taxon>eudicotyledons</taxon>
        <taxon>Gunneridae</taxon>
        <taxon>Pentapetalae</taxon>
        <taxon>rosids</taxon>
        <taxon>malvids</taxon>
        <taxon>Sapindales</taxon>
        <taxon>Rutaceae</taxon>
        <taxon>Aurantioideae</taxon>
        <taxon>Citrus</taxon>
    </lineage>
</organism>
<evidence type="ECO:0000313" key="2">
    <source>
        <dbReference type="Proteomes" id="UP001428341"/>
    </source>
</evidence>
<gene>
    <name evidence="1" type="ORF">WN944_007524</name>
</gene>
<dbReference type="Proteomes" id="UP001428341">
    <property type="component" value="Unassembled WGS sequence"/>
</dbReference>
<name>A0AAP0QUZ5_9ROSI</name>
<accession>A0AAP0QUZ5</accession>
<comment type="caution">
    <text evidence="1">The sequence shown here is derived from an EMBL/GenBank/DDBJ whole genome shotgun (WGS) entry which is preliminary data.</text>
</comment>
<sequence>MVRNGKLVESETYSSLDLVDFPGLPCETQRSSPSDHELEMNFLFTLEFKLLVTTEVFAKYRSQLDMEGAAAEE</sequence>
<keyword evidence="2" id="KW-1185">Reference proteome</keyword>
<dbReference type="AlphaFoldDB" id="A0AAP0QUZ5"/>
<reference evidence="1 2" key="1">
    <citation type="submission" date="2024-05" db="EMBL/GenBank/DDBJ databases">
        <title>Haplotype-resolved chromosome-level genome assembly of Huyou (Citrus changshanensis).</title>
        <authorList>
            <person name="Miao C."/>
            <person name="Chen W."/>
            <person name="Wu Y."/>
            <person name="Wang L."/>
            <person name="Zhao S."/>
            <person name="Grierson D."/>
            <person name="Xu C."/>
            <person name="Chen K."/>
        </authorList>
    </citation>
    <scope>NUCLEOTIDE SEQUENCE [LARGE SCALE GENOMIC DNA]</scope>
    <source>
        <strain evidence="1">01-14</strain>
        <tissue evidence="1">Leaf</tissue>
    </source>
</reference>
<proteinExistence type="predicted"/>
<protein>
    <submittedName>
        <fullName evidence="1">Uncharacterized protein</fullName>
    </submittedName>
</protein>
<evidence type="ECO:0000313" key="1">
    <source>
        <dbReference type="EMBL" id="KAK9215519.1"/>
    </source>
</evidence>
<dbReference type="EMBL" id="JBCGBO010000003">
    <property type="protein sequence ID" value="KAK9215519.1"/>
    <property type="molecule type" value="Genomic_DNA"/>
</dbReference>